<dbReference type="GO" id="GO:0016787">
    <property type="term" value="F:hydrolase activity"/>
    <property type="evidence" value="ECO:0007669"/>
    <property type="project" value="UniProtKB-KW"/>
</dbReference>
<evidence type="ECO:0000313" key="5">
    <source>
        <dbReference type="Proteomes" id="UP000177942"/>
    </source>
</evidence>
<dbReference type="InterPro" id="IPR036866">
    <property type="entry name" value="RibonucZ/Hydroxyglut_hydro"/>
</dbReference>
<dbReference type="Proteomes" id="UP000177942">
    <property type="component" value="Unassembled WGS sequence"/>
</dbReference>
<dbReference type="Pfam" id="PF07521">
    <property type="entry name" value="RMMBL"/>
    <property type="match status" value="1"/>
</dbReference>
<comment type="caution">
    <text evidence="4">The sequence shown here is derived from an EMBL/GenBank/DDBJ whole genome shotgun (WGS) entry which is preliminary data.</text>
</comment>
<dbReference type="STRING" id="1798407.A3A16_03955"/>
<dbReference type="Pfam" id="PF00753">
    <property type="entry name" value="Lactamase_B"/>
    <property type="match status" value="1"/>
</dbReference>
<feature type="domain" description="Beta-Casp" evidence="3">
    <location>
        <begin position="240"/>
        <end position="351"/>
    </location>
</feature>
<evidence type="ECO:0000259" key="3">
    <source>
        <dbReference type="SMART" id="SM01027"/>
    </source>
</evidence>
<organism evidence="4 5">
    <name type="scientific">Candidatus Harrisonbacteria bacterium RIFCSPLOWO2_01_FULL_44_18</name>
    <dbReference type="NCBI Taxonomy" id="1798407"/>
    <lineage>
        <taxon>Bacteria</taxon>
        <taxon>Candidatus Harrisoniibacteriota</taxon>
    </lineage>
</organism>
<dbReference type="Gene3D" id="3.40.50.10890">
    <property type="match status" value="1"/>
</dbReference>
<dbReference type="Pfam" id="PF10996">
    <property type="entry name" value="Beta-Casp"/>
    <property type="match status" value="1"/>
</dbReference>
<dbReference type="PANTHER" id="PTHR11203:SF37">
    <property type="entry name" value="INTEGRATOR COMPLEX SUBUNIT 11"/>
    <property type="match status" value="1"/>
</dbReference>
<dbReference type="CDD" id="cd16295">
    <property type="entry name" value="TTHA0252-CPSF-like_MBL-fold"/>
    <property type="match status" value="1"/>
</dbReference>
<dbReference type="SUPFAM" id="SSF56281">
    <property type="entry name" value="Metallo-hydrolase/oxidoreductase"/>
    <property type="match status" value="1"/>
</dbReference>
<proteinExistence type="predicted"/>
<feature type="domain" description="Metallo-beta-lactamase" evidence="2">
    <location>
        <begin position="13"/>
        <end position="233"/>
    </location>
</feature>
<gene>
    <name evidence="4" type="ORF">A3A16_03955</name>
</gene>
<dbReference type="InterPro" id="IPR011108">
    <property type="entry name" value="RMMBL"/>
</dbReference>
<dbReference type="InterPro" id="IPR022712">
    <property type="entry name" value="Beta_Casp"/>
</dbReference>
<dbReference type="AlphaFoldDB" id="A0A1G1ZMW2"/>
<evidence type="ECO:0000259" key="2">
    <source>
        <dbReference type="SMART" id="SM00849"/>
    </source>
</evidence>
<dbReference type="InterPro" id="IPR001279">
    <property type="entry name" value="Metallo-B-lactamas"/>
</dbReference>
<sequence>MRFTAIGGGNEIGASCYVLQSAGKRLVVDCGLRFRNRGGNRTEPPKLNSLRGKRVDAILDTHAHLDHSGAMPILAAQHPEAKIWATTPTIKIAELMLKDTIKIAERNGQTPHFSWDDLDQFLNRVTPVESPEWFSPWEGWRIRFWPAGHMRGAASIHIESPEGNALHSGDTSFYNTAIVKGARFPEGFRPRLLITEATNGDVGLPDRDAEVARMIAKVKEVNARGGNALIPAFASERGPSIALELAAAGIKVLTGGMVNDVLDICREYRWCDNDTEIPISDPNIVPISPQVAREIRNASAVNPRAPVNVVTTSGMLVAGLSRTLAFHWIENPGNAILIPGYQAEDVFGRQLLNVERGSFLEFPEREAKRQVLAEVERFHFSGHASGQQLASWITALSPEAVIMVHGERTSFGGLKNLLKTTGFNKRILVGKNNQKIWC</sequence>
<dbReference type="PANTHER" id="PTHR11203">
    <property type="entry name" value="CLEAVAGE AND POLYADENYLATION SPECIFICITY FACTOR FAMILY MEMBER"/>
    <property type="match status" value="1"/>
</dbReference>
<evidence type="ECO:0000256" key="1">
    <source>
        <dbReference type="ARBA" id="ARBA00022801"/>
    </source>
</evidence>
<dbReference type="SMART" id="SM01027">
    <property type="entry name" value="Beta-Casp"/>
    <property type="match status" value="1"/>
</dbReference>
<dbReference type="GO" id="GO:0004521">
    <property type="term" value="F:RNA endonuclease activity"/>
    <property type="evidence" value="ECO:0007669"/>
    <property type="project" value="TreeGrafter"/>
</dbReference>
<protein>
    <recommendedName>
        <fullName evidence="6">MBL fold metallo-hydrolase</fullName>
    </recommendedName>
</protein>
<dbReference type="InterPro" id="IPR050698">
    <property type="entry name" value="MBL"/>
</dbReference>
<reference evidence="4 5" key="1">
    <citation type="journal article" date="2016" name="Nat. Commun.">
        <title>Thousands of microbial genomes shed light on interconnected biogeochemical processes in an aquifer system.</title>
        <authorList>
            <person name="Anantharaman K."/>
            <person name="Brown C.T."/>
            <person name="Hug L.A."/>
            <person name="Sharon I."/>
            <person name="Castelle C.J."/>
            <person name="Probst A.J."/>
            <person name="Thomas B.C."/>
            <person name="Singh A."/>
            <person name="Wilkins M.J."/>
            <person name="Karaoz U."/>
            <person name="Brodie E.L."/>
            <person name="Williams K.H."/>
            <person name="Hubbard S.S."/>
            <person name="Banfield J.F."/>
        </authorList>
    </citation>
    <scope>NUCLEOTIDE SEQUENCE [LARGE SCALE GENOMIC DNA]</scope>
</reference>
<dbReference type="SMART" id="SM00849">
    <property type="entry name" value="Lactamase_B"/>
    <property type="match status" value="1"/>
</dbReference>
<dbReference type="EMBL" id="MHJJ01000007">
    <property type="protein sequence ID" value="OGY65739.1"/>
    <property type="molecule type" value="Genomic_DNA"/>
</dbReference>
<evidence type="ECO:0000313" key="4">
    <source>
        <dbReference type="EMBL" id="OGY65739.1"/>
    </source>
</evidence>
<dbReference type="Gene3D" id="3.60.15.10">
    <property type="entry name" value="Ribonuclease Z/Hydroxyacylglutathione hydrolase-like"/>
    <property type="match status" value="1"/>
</dbReference>
<evidence type="ECO:0008006" key="6">
    <source>
        <dbReference type="Google" id="ProtNLM"/>
    </source>
</evidence>
<accession>A0A1G1ZMW2</accession>
<keyword evidence="1" id="KW-0378">Hydrolase</keyword>
<name>A0A1G1ZMW2_9BACT</name>